<keyword evidence="7" id="KW-0131">Cell cycle</keyword>
<keyword evidence="6" id="KW-0539">Nucleus</keyword>
<evidence type="ECO:0000256" key="8">
    <source>
        <dbReference type="ARBA" id="ARBA00030523"/>
    </source>
</evidence>
<accession>M4SIC1</accession>
<organism evidence="9">
    <name type="scientific">Brachionus manjavacas</name>
    <dbReference type="NCBI Taxonomy" id="667381"/>
    <lineage>
        <taxon>Eukaryota</taxon>
        <taxon>Metazoa</taxon>
        <taxon>Spiralia</taxon>
        <taxon>Gnathifera</taxon>
        <taxon>Rotifera</taxon>
        <taxon>Eurotatoria</taxon>
        <taxon>Monogononta</taxon>
        <taxon>Pseudotrocha</taxon>
        <taxon>Ploima</taxon>
        <taxon>Brachionidae</taxon>
        <taxon>Brachionus</taxon>
    </lineage>
</organism>
<sequence>KNPTELQTTMEPCGKLIENFHTNNMYQIETLKVFFCLQTYVKNLASRLCDDNQEKEFMISKDPCENFLWLHKDHFGILTFLLAIVNYMQTGCFEKADKLVEKCLSNVQILKSKETSLNNTSNFSSVYANSLNVTKIFHFLVLESEIRCKLTTGSKTKALKFI</sequence>
<dbReference type="GO" id="GO:0051301">
    <property type="term" value="P:cell division"/>
    <property type="evidence" value="ECO:0007669"/>
    <property type="project" value="UniProtKB-KW"/>
</dbReference>
<feature type="non-terminal residue" evidence="9">
    <location>
        <position position="162"/>
    </location>
</feature>
<dbReference type="GO" id="GO:0007059">
    <property type="term" value="P:chromosome segregation"/>
    <property type="evidence" value="ECO:0007669"/>
    <property type="project" value="UniProtKB-KW"/>
</dbReference>
<evidence type="ECO:0000256" key="4">
    <source>
        <dbReference type="ARBA" id="ARBA00022776"/>
    </source>
</evidence>
<comment type="subcellular location">
    <subcellularLocation>
        <location evidence="1">Nucleus</location>
        <location evidence="1">Nucleoplasm</location>
    </subcellularLocation>
</comment>
<keyword evidence="5" id="KW-0159">Chromosome partition</keyword>
<keyword evidence="4" id="KW-0498">Mitosis</keyword>
<dbReference type="AlphaFoldDB" id="M4SIC1"/>
<feature type="non-terminal residue" evidence="9">
    <location>
        <position position="1"/>
    </location>
</feature>
<evidence type="ECO:0000256" key="7">
    <source>
        <dbReference type="ARBA" id="ARBA00023306"/>
    </source>
</evidence>
<keyword evidence="3" id="KW-0132">Cell division</keyword>
<proteinExistence type="inferred from homology"/>
<reference evidence="9" key="1">
    <citation type="journal article" date="2013" name="J. Hered.">
        <title>Inventory and phylogenetic analysis of meiotic genes in monogonont rotifers.</title>
        <authorList>
            <person name="Hanson S.J."/>
            <person name="Schurko A.M."/>
            <person name="Hecox-Lea B."/>
            <person name="Mark Welch D.B."/>
            <person name="Stelzer C.P."/>
            <person name="Logsdon J.M.Jr."/>
        </authorList>
    </citation>
    <scope>NUCLEOTIDE SEQUENCE</scope>
</reference>
<evidence type="ECO:0000256" key="5">
    <source>
        <dbReference type="ARBA" id="ARBA00022829"/>
    </source>
</evidence>
<dbReference type="EMBL" id="JX156288">
    <property type="protein sequence ID" value="AGH55945.1"/>
    <property type="molecule type" value="Genomic_DNA"/>
</dbReference>
<evidence type="ECO:0000256" key="6">
    <source>
        <dbReference type="ARBA" id="ARBA00023242"/>
    </source>
</evidence>
<dbReference type="GO" id="GO:0005654">
    <property type="term" value="C:nucleoplasm"/>
    <property type="evidence" value="ECO:0007669"/>
    <property type="project" value="UniProtKB-SubCell"/>
</dbReference>
<name>M4SIC1_9BILA</name>
<evidence type="ECO:0000256" key="2">
    <source>
        <dbReference type="ARBA" id="ARBA00008585"/>
    </source>
</evidence>
<protein>
    <recommendedName>
        <fullName evidence="8">Cohesin loading complex subunit SCC4 homolog</fullName>
    </recommendedName>
</protein>
<comment type="similarity">
    <text evidence="2">Belongs to the SCC4/mau-2 family.</text>
</comment>
<evidence type="ECO:0000256" key="1">
    <source>
        <dbReference type="ARBA" id="ARBA00004642"/>
    </source>
</evidence>
<dbReference type="InterPro" id="IPR019440">
    <property type="entry name" value="MAU2"/>
</dbReference>
<dbReference type="GO" id="GO:0007064">
    <property type="term" value="P:mitotic sister chromatid cohesion"/>
    <property type="evidence" value="ECO:0007669"/>
    <property type="project" value="InterPro"/>
</dbReference>
<dbReference type="Pfam" id="PF10345">
    <property type="entry name" value="Cohesin_load"/>
    <property type="match status" value="1"/>
</dbReference>
<gene>
    <name evidence="9" type="primary">SCC4</name>
</gene>
<evidence type="ECO:0000256" key="3">
    <source>
        <dbReference type="ARBA" id="ARBA00022618"/>
    </source>
</evidence>
<evidence type="ECO:0000313" key="9">
    <source>
        <dbReference type="EMBL" id="AGH55945.1"/>
    </source>
</evidence>